<reference evidence="1 2" key="1">
    <citation type="submission" date="2018-12" db="EMBL/GenBank/DDBJ databases">
        <title>Flammeovirga pectinis sp. nov., isolated from the gut of the Korean scallop, Patinopecten yessoensis.</title>
        <authorList>
            <person name="Bae J.-W."/>
            <person name="Jeong Y.-S."/>
            <person name="Kang W."/>
        </authorList>
    </citation>
    <scope>NUCLEOTIDE SEQUENCE [LARGE SCALE GENOMIC DNA]</scope>
    <source>
        <strain evidence="1 2">L12M1</strain>
    </source>
</reference>
<dbReference type="OrthoDB" id="979815at2"/>
<evidence type="ECO:0000313" key="2">
    <source>
        <dbReference type="Proteomes" id="UP000267268"/>
    </source>
</evidence>
<evidence type="ECO:0008006" key="3">
    <source>
        <dbReference type="Google" id="ProtNLM"/>
    </source>
</evidence>
<dbReference type="PROSITE" id="PS51257">
    <property type="entry name" value="PROKAR_LIPOPROTEIN"/>
    <property type="match status" value="1"/>
</dbReference>
<keyword evidence="2" id="KW-1185">Reference proteome</keyword>
<dbReference type="Proteomes" id="UP000267268">
    <property type="component" value="Chromosome 1"/>
</dbReference>
<name>A0A3S9P6R4_9BACT</name>
<dbReference type="AlphaFoldDB" id="A0A3S9P6R4"/>
<dbReference type="EMBL" id="CP034562">
    <property type="protein sequence ID" value="AZQ63896.1"/>
    <property type="molecule type" value="Genomic_DNA"/>
</dbReference>
<dbReference type="RefSeq" id="WP_126617055.1">
    <property type="nucleotide sequence ID" value="NZ_CP034562.1"/>
</dbReference>
<evidence type="ECO:0000313" key="1">
    <source>
        <dbReference type="EMBL" id="AZQ63896.1"/>
    </source>
</evidence>
<sequence length="132" mass="15395">MKKIIQFILLISTFWSITSCNQHDVNNASFTEIKDMYASVTNSNQQSHLLEVVADIQYLEMGYIKVDIHPLQLSSMENKQWRASYIYDKFEEGTFHAQYSIPEYAKGEYQIVLNLVEKENGKAIKKIDTYID</sequence>
<proteinExistence type="predicted"/>
<gene>
    <name evidence="1" type="ORF">EI427_17195</name>
</gene>
<accession>A0A3S9P6R4</accession>
<dbReference type="KEGG" id="fll:EI427_17195"/>
<protein>
    <recommendedName>
        <fullName evidence="3">DUF4625 domain-containing protein</fullName>
    </recommendedName>
</protein>
<organism evidence="1 2">
    <name type="scientific">Flammeovirga pectinis</name>
    <dbReference type="NCBI Taxonomy" id="2494373"/>
    <lineage>
        <taxon>Bacteria</taxon>
        <taxon>Pseudomonadati</taxon>
        <taxon>Bacteroidota</taxon>
        <taxon>Cytophagia</taxon>
        <taxon>Cytophagales</taxon>
        <taxon>Flammeovirgaceae</taxon>
        <taxon>Flammeovirga</taxon>
    </lineage>
</organism>